<evidence type="ECO:0000259" key="8">
    <source>
        <dbReference type="PROSITE" id="PS50950"/>
    </source>
</evidence>
<gene>
    <name evidence="9" type="ORF">NQ315_008791</name>
</gene>
<accession>A0AAV8VGT0</accession>
<evidence type="ECO:0000256" key="4">
    <source>
        <dbReference type="ARBA" id="ARBA00022833"/>
    </source>
</evidence>
<feature type="compositionally biased region" description="Polar residues" evidence="7">
    <location>
        <begin position="224"/>
        <end position="235"/>
    </location>
</feature>
<feature type="compositionally biased region" description="Low complexity" evidence="7">
    <location>
        <begin position="264"/>
        <end position="276"/>
    </location>
</feature>
<feature type="region of interest" description="Disordered" evidence="7">
    <location>
        <begin position="224"/>
        <end position="286"/>
    </location>
</feature>
<dbReference type="GO" id="GO:0008270">
    <property type="term" value="F:zinc ion binding"/>
    <property type="evidence" value="ECO:0007669"/>
    <property type="project" value="UniProtKB-KW"/>
</dbReference>
<evidence type="ECO:0000256" key="2">
    <source>
        <dbReference type="ARBA" id="ARBA00022723"/>
    </source>
</evidence>
<keyword evidence="10" id="KW-1185">Reference proteome</keyword>
<keyword evidence="4" id="KW-0862">Zinc</keyword>
<dbReference type="GO" id="GO:0003677">
    <property type="term" value="F:DNA binding"/>
    <property type="evidence" value="ECO:0007669"/>
    <property type="project" value="UniProtKB-UniRule"/>
</dbReference>
<dbReference type="EMBL" id="JANEYG010000095">
    <property type="protein sequence ID" value="KAJ8913398.1"/>
    <property type="molecule type" value="Genomic_DNA"/>
</dbReference>
<dbReference type="PROSITE" id="PS50950">
    <property type="entry name" value="ZF_THAP"/>
    <property type="match status" value="1"/>
</dbReference>
<dbReference type="InterPro" id="IPR006612">
    <property type="entry name" value="THAP_Znf"/>
</dbReference>
<keyword evidence="3 6" id="KW-0863">Zinc-finger</keyword>
<dbReference type="AlphaFoldDB" id="A0AAV8VGT0"/>
<keyword evidence="2" id="KW-0479">Metal-binding</keyword>
<feature type="compositionally biased region" description="Polar residues" evidence="7">
    <location>
        <begin position="242"/>
        <end position="255"/>
    </location>
</feature>
<dbReference type="Pfam" id="PF13359">
    <property type="entry name" value="DDE_Tnp_4"/>
    <property type="match status" value="1"/>
</dbReference>
<organism evidence="9 10">
    <name type="scientific">Exocentrus adspersus</name>
    <dbReference type="NCBI Taxonomy" id="1586481"/>
    <lineage>
        <taxon>Eukaryota</taxon>
        <taxon>Metazoa</taxon>
        <taxon>Ecdysozoa</taxon>
        <taxon>Arthropoda</taxon>
        <taxon>Hexapoda</taxon>
        <taxon>Insecta</taxon>
        <taxon>Pterygota</taxon>
        <taxon>Neoptera</taxon>
        <taxon>Endopterygota</taxon>
        <taxon>Coleoptera</taxon>
        <taxon>Polyphaga</taxon>
        <taxon>Cucujiformia</taxon>
        <taxon>Chrysomeloidea</taxon>
        <taxon>Cerambycidae</taxon>
        <taxon>Lamiinae</taxon>
        <taxon>Acanthocinini</taxon>
        <taxon>Exocentrus</taxon>
    </lineage>
</organism>
<comment type="cofactor">
    <cofactor evidence="1">
        <name>a divalent metal cation</name>
        <dbReference type="ChEBI" id="CHEBI:60240"/>
    </cofactor>
</comment>
<dbReference type="Pfam" id="PF05485">
    <property type="entry name" value="THAP"/>
    <property type="match status" value="1"/>
</dbReference>
<evidence type="ECO:0000313" key="9">
    <source>
        <dbReference type="EMBL" id="KAJ8913398.1"/>
    </source>
</evidence>
<protein>
    <recommendedName>
        <fullName evidence="8">THAP-type domain-containing protein</fullName>
    </recommendedName>
</protein>
<reference evidence="9 10" key="1">
    <citation type="journal article" date="2023" name="Insect Mol. Biol.">
        <title>Genome sequencing provides insights into the evolution of gene families encoding plant cell wall-degrading enzymes in longhorned beetles.</title>
        <authorList>
            <person name="Shin N.R."/>
            <person name="Okamura Y."/>
            <person name="Kirsch R."/>
            <person name="Pauchet Y."/>
        </authorList>
    </citation>
    <scope>NUCLEOTIDE SEQUENCE [LARGE SCALE GENOMIC DNA]</scope>
    <source>
        <strain evidence="9">EAD_L_NR</strain>
    </source>
</reference>
<keyword evidence="5 6" id="KW-0238">DNA-binding</keyword>
<evidence type="ECO:0000256" key="5">
    <source>
        <dbReference type="ARBA" id="ARBA00023125"/>
    </source>
</evidence>
<evidence type="ECO:0000256" key="3">
    <source>
        <dbReference type="ARBA" id="ARBA00022771"/>
    </source>
</evidence>
<dbReference type="PANTHER" id="PTHR23080">
    <property type="entry name" value="THAP DOMAIN PROTEIN"/>
    <property type="match status" value="1"/>
</dbReference>
<dbReference type="SUPFAM" id="SSF57716">
    <property type="entry name" value="Glucocorticoid receptor-like (DNA-binding domain)"/>
    <property type="match status" value="1"/>
</dbReference>
<proteinExistence type="predicted"/>
<evidence type="ECO:0000256" key="6">
    <source>
        <dbReference type="PROSITE-ProRule" id="PRU00309"/>
    </source>
</evidence>
<evidence type="ECO:0000256" key="1">
    <source>
        <dbReference type="ARBA" id="ARBA00001968"/>
    </source>
</evidence>
<evidence type="ECO:0000256" key="7">
    <source>
        <dbReference type="SAM" id="MobiDB-lite"/>
    </source>
</evidence>
<evidence type="ECO:0000313" key="10">
    <source>
        <dbReference type="Proteomes" id="UP001159042"/>
    </source>
</evidence>
<dbReference type="InterPro" id="IPR027806">
    <property type="entry name" value="HARBI1_dom"/>
</dbReference>
<comment type="caution">
    <text evidence="9">The sequence shown here is derived from an EMBL/GenBank/DDBJ whole genome shotgun (WGS) entry which is preliminary data.</text>
</comment>
<name>A0AAV8VGT0_9CUCU</name>
<feature type="domain" description="THAP-type" evidence="8">
    <location>
        <begin position="103"/>
        <end position="192"/>
    </location>
</feature>
<sequence length="503" mass="57729">MSHETVLMSRLIAVGMQTLIDVPLYIQITLFYINWRNENEPKIICNAPTRFEADRKLTIETDTGRAIFLVPATRSGRLTLNPEIDWCPDMTGFLLQLREKLNMSKSIKSCFVTTCKNTSRNSEKIFITVPFNDELRKVWCRAVNRNKIPKGTSGSFYCCEDHFDLENDCENWIAYKLMQQKNLDGEHVPRDVSQLSNSAKKRKMENIKLISEKCVKKLCFEEPSTSKQNMPSPQSLPEKRQIPSTSKQIPSPQNSPEKRQVMQSSSSSSVGSSLPSNFQIEDTDSSDEQMKNINLQTMSLQRTLLVIESFQKYIDRFKKIRLNDSFYRMALDFGVTTSVISRIFTKDLTILAAYFKNLIYWPEAHLIKENLPIPFRARYWNVHATPHGIINFVSEGYGGRITDTQIVQESGYLNVLPRNCDVMADRGFKNIDSMLVPLNCKLIRPPSTSSGVKGTKEEVKLSKRIASLRIHIERVIRRLREFEMLNAEILSQSTLIAKLCLVQ</sequence>
<dbReference type="Proteomes" id="UP001159042">
    <property type="component" value="Unassembled WGS sequence"/>
</dbReference>